<feature type="region of interest" description="Disordered" evidence="4">
    <location>
        <begin position="2378"/>
        <end position="2438"/>
    </location>
</feature>
<feature type="compositionally biased region" description="Basic and acidic residues" evidence="4">
    <location>
        <begin position="2143"/>
        <end position="2162"/>
    </location>
</feature>
<reference evidence="9" key="2">
    <citation type="submission" date="2024-04" db="EMBL/GenBank/DDBJ databases">
        <authorList>
            <person name="Chen Y."/>
            <person name="Shah S."/>
            <person name="Dougan E. K."/>
            <person name="Thang M."/>
            <person name="Chan C."/>
        </authorList>
    </citation>
    <scope>NUCLEOTIDE SEQUENCE [LARGE SCALE GENOMIC DNA]</scope>
</reference>
<feature type="region of interest" description="Disordered" evidence="4">
    <location>
        <begin position="605"/>
        <end position="631"/>
    </location>
</feature>
<dbReference type="PROSITE" id="PS00141">
    <property type="entry name" value="ASP_PROTEASE"/>
    <property type="match status" value="1"/>
</dbReference>
<dbReference type="PROSITE" id="PS50994">
    <property type="entry name" value="INTEGRASE"/>
    <property type="match status" value="1"/>
</dbReference>
<feature type="chain" id="PRO_5043272451" evidence="6">
    <location>
        <begin position="35"/>
        <end position="2438"/>
    </location>
</feature>
<evidence type="ECO:0000256" key="2">
    <source>
        <dbReference type="ARBA" id="ARBA00022759"/>
    </source>
</evidence>
<reference evidence="8" key="1">
    <citation type="submission" date="2022-10" db="EMBL/GenBank/DDBJ databases">
        <authorList>
            <person name="Chen Y."/>
            <person name="Dougan E. K."/>
            <person name="Chan C."/>
            <person name="Rhodes N."/>
            <person name="Thang M."/>
        </authorList>
    </citation>
    <scope>NUCLEOTIDE SEQUENCE</scope>
</reference>
<evidence type="ECO:0000313" key="9">
    <source>
        <dbReference type="EMBL" id="CAL1141687.1"/>
    </source>
</evidence>
<feature type="transmembrane region" description="Helical" evidence="5">
    <location>
        <begin position="2001"/>
        <end position="2022"/>
    </location>
</feature>
<evidence type="ECO:0000256" key="4">
    <source>
        <dbReference type="SAM" id="MobiDB-lite"/>
    </source>
</evidence>
<dbReference type="GO" id="GO:0004190">
    <property type="term" value="F:aspartic-type endopeptidase activity"/>
    <property type="evidence" value="ECO:0007669"/>
    <property type="project" value="InterPro"/>
</dbReference>
<keyword evidence="3" id="KW-0378">Hydrolase</keyword>
<proteinExistence type="predicted"/>
<feature type="region of interest" description="Disordered" evidence="4">
    <location>
        <begin position="2052"/>
        <end position="2094"/>
    </location>
</feature>
<evidence type="ECO:0000256" key="3">
    <source>
        <dbReference type="ARBA" id="ARBA00022801"/>
    </source>
</evidence>
<dbReference type="GO" id="GO:0004519">
    <property type="term" value="F:endonuclease activity"/>
    <property type="evidence" value="ECO:0007669"/>
    <property type="project" value="UniProtKB-KW"/>
</dbReference>
<feature type="compositionally biased region" description="Low complexity" evidence="4">
    <location>
        <begin position="612"/>
        <end position="631"/>
    </location>
</feature>
<keyword evidence="2" id="KW-0255">Endonuclease</keyword>
<protein>
    <submittedName>
        <fullName evidence="10">Retrovirus-related Pol polyprotein from transposon TNT 1-94</fullName>
    </submittedName>
</protein>
<evidence type="ECO:0000313" key="10">
    <source>
        <dbReference type="EMBL" id="CAL4775624.1"/>
    </source>
</evidence>
<feature type="region of interest" description="Disordered" evidence="4">
    <location>
        <begin position="2117"/>
        <end position="2225"/>
    </location>
</feature>
<dbReference type="CDD" id="cd09272">
    <property type="entry name" value="RNase_HI_RT_Ty1"/>
    <property type="match status" value="1"/>
</dbReference>
<dbReference type="InterPro" id="IPR001584">
    <property type="entry name" value="Integrase_cat-core"/>
</dbReference>
<name>A0A9P1FVZ1_9DINO</name>
<keyword evidence="6" id="KW-0732">Signal</keyword>
<dbReference type="GO" id="GO:0015074">
    <property type="term" value="P:DNA integration"/>
    <property type="evidence" value="ECO:0007669"/>
    <property type="project" value="InterPro"/>
</dbReference>
<accession>A0A9P1FVZ1</accession>
<feature type="compositionally biased region" description="Basic and acidic residues" evidence="4">
    <location>
        <begin position="2415"/>
        <end position="2424"/>
    </location>
</feature>
<dbReference type="EMBL" id="CAMXCT020001254">
    <property type="protein sequence ID" value="CAL1141687.1"/>
    <property type="molecule type" value="Genomic_DNA"/>
</dbReference>
<keyword evidence="5" id="KW-0472">Membrane</keyword>
<keyword evidence="1" id="KW-0540">Nuclease</keyword>
<organism evidence="8">
    <name type="scientific">Cladocopium goreaui</name>
    <dbReference type="NCBI Taxonomy" id="2562237"/>
    <lineage>
        <taxon>Eukaryota</taxon>
        <taxon>Sar</taxon>
        <taxon>Alveolata</taxon>
        <taxon>Dinophyceae</taxon>
        <taxon>Suessiales</taxon>
        <taxon>Symbiodiniaceae</taxon>
        <taxon>Cladocopium</taxon>
    </lineage>
</organism>
<evidence type="ECO:0000256" key="1">
    <source>
        <dbReference type="ARBA" id="ARBA00022722"/>
    </source>
</evidence>
<feature type="signal peptide" evidence="6">
    <location>
        <begin position="1"/>
        <end position="34"/>
    </location>
</feature>
<dbReference type="EMBL" id="CAMXCT010001254">
    <property type="protein sequence ID" value="CAI3988312.1"/>
    <property type="molecule type" value="Genomic_DNA"/>
</dbReference>
<evidence type="ECO:0000259" key="7">
    <source>
        <dbReference type="PROSITE" id="PS50994"/>
    </source>
</evidence>
<evidence type="ECO:0000256" key="6">
    <source>
        <dbReference type="SAM" id="SignalP"/>
    </source>
</evidence>
<evidence type="ECO:0000313" key="11">
    <source>
        <dbReference type="Proteomes" id="UP001152797"/>
    </source>
</evidence>
<sequence length="2438" mass="271592">MVAEHLTGAMMLPGPCRLLLGLLMALQLLVDVNVEHYTKKGSCQCSQQAHPGEKMKCVGSGNSNSSSQCAGVAGNCTAHGCWLGDVDGQLWGEDLCPVVQGHWGKLQYGLCVDGALSACDRLVCGDAGDYRYLKEMSDGAPVVWKMLDEPADLGGCRQNKLAEMNSLDYETELNATQVMEYESNGGGALATMNRCFLYILDFVDSDYEQLLLYLEDFDFVMEVEIAVRNLFSFMRHVMELMSVERAWMCWLITMMSLLVGSHLGLSRWFEDGMVGTSRSSTSSLTRTTRNRMRVRRAQWKMQLKAMLFASWIPGCQGMEGATTGESAFLQQMSNLATAATSAANAAEKAIGLLSQSAASSSSGDQGGLQAASRILKCPDAYNGEDPMAFSSWKFTFCSWLSFGDPRFQRYFDRIDKSGASEDLPEYAAVDQELSVKLFAILTSYLKGRCTSLVKSMARSKDGFRLWRALQQEYEPSSRQRSLAIAQTLSNFPAFSGSKTLHEHILAYEQLVAQFEEVSSSSYPSELKIATLVRCSNQKLREHLQLTIGEQTTYAQLKETMLGYDKACRSWTPETILKSIQQQNTPSGDQGEYGQAQQTVYVAAGGQGGQVGGQQQQARGSPASSYPPSSTAASTVRRIYTIPFGIPSLSSSSSSSVRMVSAGDDGMQDVVILDSGSDVSLLPLAFGNVGEESLDHDSVQLRDCQGEKLEVTGYRTVSLVVTDSDGGEAELQHPFLIANVQSCILSLGQLYQGGWSVQQNSGGPCLESPDQTLRVPVFYKRNSLAIKASVCRVECMEDGDAMSPHAYVRAIVELEEKFRPEDVRNNHWQVADGNPFMRSVGRNFIDPRPVWAGNFGFRTTLVQRRSTAAEDHGWFVVEVSQRYLELEDPFGPIPGLESYSPDEDVIVLTILAERDECLAHFGGLLDWMQVEWSLKNLTNLSRHTEELAPALRADAESDVILVNDVEITPNSSVEFQDAPAQPTVQERKLHEVTHVPFKPWCAACVQSKSRPNHQRPTPPDEMSQRTYPTIQCDFYVVSGNLNVLIMVDVWTKYVGVEPLRNKLQSVVGAAVAKFLGELGYYDKVELAFDNEPVLAAGMRVAQNIRAAQGLVTVLQPGQMYGKARTALAERSIQTVRAQGKCLMTFLEEKMRVCFPPDHVLRGWSVLHGAWLLNRYHVSSSTGTTAFMALRGRPYRGRICAFGEEVYALDPLQAKYAAQWRRGIWLSKDSADMDLVAVSPTEIIRSRAVRKVSEHWNSELAVALEVGPWDMRRGINAEVKVAKPAEVPLPLLHPPIGGVEPEIEDEDAKAVREYARDHPQEDVDEGEVEVQPLDFEEGGASVMVSDEVQSDQKMDAEQEAREKRAPGDLRLPVPVRRSRSLKTWTLYSPVYAGNMADSPGTASSSRHVRRVIEELEMVDDDEMDYAVPDEAWDWEVCDSVDGGVGKMASISAEEMARRGFHNEGAGPPEVTQEELDWLDQEAMKMELKRLKELHVIDNVSDDVVVENCVRLDTRLVRDWRYREGQWRRRARLVARGFRDGDCSHIDTFSPTTPLPIVKLLIILSMLYDLAICSLDVGDAFLQVNVQQLLSGINSLWKYVHDMDSTISKEFILGFHGELSKELKLKIEGPLQCGDEGSIYYLKRELQFTEHGIYVAPSSRYIPRLLEILKIKDRRGRTVPHHGCLEIFDAASIADDEFLNGDEAKVFRSALGICIYLSQERCDIQHPVRILASYMARPTKTAMSAVKKLGSYLMWTKEMKLYYGKAELYQSVMQRWFGGQQRLESKPFMLELFSDSDWATCKTSRRSTSSGLIFLNSCLIHSHSRAQNSVSLSSMEAEILAATGLLVEGIYIKQVLQFLVDDNGGLGSQNKVMMRLRLDSTSAQAFFSRLGPGKAKHLATRLLWTQQALRRSWFCVDRIATRENPADLNTKALSKERRTFLMRRIGLECDVFEDEDEVLPGQSRKKQLVKLLVNMVMASNLQGCSTTLNSTTRSLVDGWSTASWAWTFAMMVIILLVIVVLRLVYKMTLLMEELKKYKEVWKTIRGVANLTNNEDPFCAEGDVELGEGPEEESPEVDAEDTASEQAEPGINGAMVENDNDAMSEVDGEFESLRRRPLRHEADHGSANGGDFLHPGADHDEGDENVEEKSFAEEDESPRARYDRYRQSTMEEVSDPDEWTNIHYGFAPDDSDADAAGSGELPISRSRSRERLEGQVPEPKTMPKPLAKSVARRVAMDKAMEMLEEKDFSGGATSTTSAPSAGVLTETNYFLSSVPMASFFNISPVPREALALDDYRWDLLMQGVGPEDLVVHNCRRLSNEIDEEPNHMRQYGMRRLLRNLQNLLVLFQSGRPERWMEAADRVMDRCNHDGAMDFFDLAETEAGSPRSNHEGEHGEEETLSDDPSQPGDRDDLGDYDGSSGDHRGRVAERAAAAAGLRSSSAV</sequence>
<gene>
    <name evidence="8" type="ORF">C1SCF055_LOCUS15506</name>
</gene>
<comment type="caution">
    <text evidence="8">The sequence shown here is derived from an EMBL/GenBank/DDBJ whole genome shotgun (WGS) entry which is preliminary data.</text>
</comment>
<keyword evidence="5" id="KW-0812">Transmembrane</keyword>
<evidence type="ECO:0000256" key="5">
    <source>
        <dbReference type="SAM" id="Phobius"/>
    </source>
</evidence>
<dbReference type="GO" id="GO:0006508">
    <property type="term" value="P:proteolysis"/>
    <property type="evidence" value="ECO:0007669"/>
    <property type="project" value="InterPro"/>
</dbReference>
<keyword evidence="11" id="KW-1185">Reference proteome</keyword>
<feature type="domain" description="Integrase catalytic" evidence="7">
    <location>
        <begin position="1014"/>
        <end position="1192"/>
    </location>
</feature>
<dbReference type="PANTHER" id="PTHR11439:SF463">
    <property type="entry name" value="REVERSE TRANSCRIPTASE TY1_COPIA-TYPE DOMAIN-CONTAINING PROTEIN"/>
    <property type="match status" value="1"/>
</dbReference>
<feature type="compositionally biased region" description="Acidic residues" evidence="4">
    <location>
        <begin position="2058"/>
        <end position="2079"/>
    </location>
</feature>
<keyword evidence="5" id="KW-1133">Transmembrane helix</keyword>
<dbReference type="PANTHER" id="PTHR11439">
    <property type="entry name" value="GAG-POL-RELATED RETROTRANSPOSON"/>
    <property type="match status" value="1"/>
</dbReference>
<dbReference type="Proteomes" id="UP001152797">
    <property type="component" value="Unassembled WGS sequence"/>
</dbReference>
<dbReference type="InterPro" id="IPR001969">
    <property type="entry name" value="Aspartic_peptidase_AS"/>
</dbReference>
<feature type="compositionally biased region" description="Low complexity" evidence="4">
    <location>
        <begin position="2425"/>
        <end position="2438"/>
    </location>
</feature>
<evidence type="ECO:0000313" key="8">
    <source>
        <dbReference type="EMBL" id="CAI3988312.1"/>
    </source>
</evidence>
<dbReference type="EMBL" id="CAMXCT030001254">
    <property type="protein sequence ID" value="CAL4775624.1"/>
    <property type="molecule type" value="Genomic_DNA"/>
</dbReference>
<dbReference type="OrthoDB" id="430476at2759"/>